<comment type="subcellular location">
    <subcellularLocation>
        <location evidence="2">Membrane</location>
    </subcellularLocation>
</comment>
<evidence type="ECO:0000256" key="12">
    <source>
        <dbReference type="SAM" id="Phobius"/>
    </source>
</evidence>
<keyword evidence="4" id="KW-0349">Heme</keyword>
<name>A0A0B7KR66_BIOOC</name>
<keyword evidence="11 12" id="KW-0472">Membrane</keyword>
<proteinExistence type="inferred from homology"/>
<evidence type="ECO:0000313" key="13">
    <source>
        <dbReference type="EMBL" id="CEO57450.1"/>
    </source>
</evidence>
<sequence length="454" mass="51330">MLEGIVVGSLSPGVLLLYFGIVLISWGYLNSLSLFMNRPEGIRVVNCSSLTLGKWFSTLDYLLRAKSIITKAYKESGGLPFAVVALKSYQVLVSRADHIKDLGNAPERVLSFNAVVRDRVEPGSIMLGFSHHDEFDPDGAVTLRAIKILLRESIPQLSKAIALRLDESCCMVIDPCLKQKGDMEVSVLSFAKEILVRSCIQICYGNDYATDPLFNQIVLSYWWDSAYGTALFELLPRSIAPYFVKFFMFWKGSMHKVGEVAGYLMKKRLGALDEELNASHVDMAQFLLQSSRAPGQKDPVRLQQLLVAMTFVFAHQPPIALAWVLIELARHPEYMQLLRDEILTAEQQGHKDIMSHLPLMECVLREVSRLYTLDGLTIQRKALRPFTFSDGTSIQPGTNVAIPQQAIMRDPELYSDPDTFDPFRFKPHAPEDQARIRWTDINERYTYWGSTARP</sequence>
<keyword evidence="9" id="KW-0408">Iron</keyword>
<keyword evidence="10" id="KW-0503">Monooxygenase</keyword>
<evidence type="ECO:0000256" key="6">
    <source>
        <dbReference type="ARBA" id="ARBA00022723"/>
    </source>
</evidence>
<evidence type="ECO:0000256" key="9">
    <source>
        <dbReference type="ARBA" id="ARBA00023004"/>
    </source>
</evidence>
<evidence type="ECO:0000256" key="4">
    <source>
        <dbReference type="ARBA" id="ARBA00022617"/>
    </source>
</evidence>
<evidence type="ECO:0008006" key="14">
    <source>
        <dbReference type="Google" id="ProtNLM"/>
    </source>
</evidence>
<evidence type="ECO:0000256" key="5">
    <source>
        <dbReference type="ARBA" id="ARBA00022692"/>
    </source>
</evidence>
<dbReference type="AlphaFoldDB" id="A0A0B7KR66"/>
<comment type="similarity">
    <text evidence="3">Belongs to the cytochrome P450 family.</text>
</comment>
<dbReference type="EMBL" id="CDPU01000102">
    <property type="protein sequence ID" value="CEO57450.1"/>
    <property type="molecule type" value="Genomic_DNA"/>
</dbReference>
<dbReference type="PANTHER" id="PTHR46206">
    <property type="entry name" value="CYTOCHROME P450"/>
    <property type="match status" value="1"/>
</dbReference>
<evidence type="ECO:0000256" key="3">
    <source>
        <dbReference type="ARBA" id="ARBA00010617"/>
    </source>
</evidence>
<dbReference type="InterPro" id="IPR002401">
    <property type="entry name" value="Cyt_P450_E_grp-I"/>
</dbReference>
<comment type="cofactor">
    <cofactor evidence="1">
        <name>heme</name>
        <dbReference type="ChEBI" id="CHEBI:30413"/>
    </cofactor>
</comment>
<keyword evidence="6" id="KW-0479">Metal-binding</keyword>
<evidence type="ECO:0000256" key="2">
    <source>
        <dbReference type="ARBA" id="ARBA00004370"/>
    </source>
</evidence>
<feature type="non-terminal residue" evidence="13">
    <location>
        <position position="454"/>
    </location>
</feature>
<dbReference type="PRINTS" id="PR00463">
    <property type="entry name" value="EP450I"/>
</dbReference>
<evidence type="ECO:0000256" key="10">
    <source>
        <dbReference type="ARBA" id="ARBA00023033"/>
    </source>
</evidence>
<organism evidence="13">
    <name type="scientific">Bionectria ochroleuca</name>
    <name type="common">Gliocladium roseum</name>
    <dbReference type="NCBI Taxonomy" id="29856"/>
    <lineage>
        <taxon>Eukaryota</taxon>
        <taxon>Fungi</taxon>
        <taxon>Dikarya</taxon>
        <taxon>Ascomycota</taxon>
        <taxon>Pezizomycotina</taxon>
        <taxon>Sordariomycetes</taxon>
        <taxon>Hypocreomycetidae</taxon>
        <taxon>Hypocreales</taxon>
        <taxon>Bionectriaceae</taxon>
        <taxon>Clonostachys</taxon>
    </lineage>
</organism>
<gene>
    <name evidence="13" type="ORF">BN869_000013508_1</name>
</gene>
<protein>
    <recommendedName>
        <fullName evidence="14">Cytochrome P450</fullName>
    </recommendedName>
</protein>
<evidence type="ECO:0000256" key="1">
    <source>
        <dbReference type="ARBA" id="ARBA00001971"/>
    </source>
</evidence>
<feature type="transmembrane region" description="Helical" evidence="12">
    <location>
        <begin position="6"/>
        <end position="29"/>
    </location>
</feature>
<keyword evidence="5 12" id="KW-0812">Transmembrane</keyword>
<evidence type="ECO:0000256" key="11">
    <source>
        <dbReference type="ARBA" id="ARBA00023136"/>
    </source>
</evidence>
<dbReference type="SUPFAM" id="SSF48264">
    <property type="entry name" value="Cytochrome P450"/>
    <property type="match status" value="1"/>
</dbReference>
<dbReference type="GO" id="GO:0005506">
    <property type="term" value="F:iron ion binding"/>
    <property type="evidence" value="ECO:0007669"/>
    <property type="project" value="InterPro"/>
</dbReference>
<reference evidence="13" key="1">
    <citation type="submission" date="2015-01" db="EMBL/GenBank/DDBJ databases">
        <authorList>
            <person name="Durling Mikael"/>
        </authorList>
    </citation>
    <scope>NUCLEOTIDE SEQUENCE</scope>
</reference>
<keyword evidence="8" id="KW-0560">Oxidoreductase</keyword>
<evidence type="ECO:0000256" key="7">
    <source>
        <dbReference type="ARBA" id="ARBA00022989"/>
    </source>
</evidence>
<dbReference type="GO" id="GO:0016020">
    <property type="term" value="C:membrane"/>
    <property type="evidence" value="ECO:0007669"/>
    <property type="project" value="UniProtKB-SubCell"/>
</dbReference>
<accession>A0A0B7KR66</accession>
<dbReference type="GO" id="GO:0004497">
    <property type="term" value="F:monooxygenase activity"/>
    <property type="evidence" value="ECO:0007669"/>
    <property type="project" value="UniProtKB-KW"/>
</dbReference>
<dbReference type="PANTHER" id="PTHR46206:SF5">
    <property type="entry name" value="P450, PUTATIVE (EUROFUNG)-RELATED"/>
    <property type="match status" value="1"/>
</dbReference>
<dbReference type="InterPro" id="IPR001128">
    <property type="entry name" value="Cyt_P450"/>
</dbReference>
<keyword evidence="7 12" id="KW-1133">Transmembrane helix</keyword>
<evidence type="ECO:0000256" key="8">
    <source>
        <dbReference type="ARBA" id="ARBA00023002"/>
    </source>
</evidence>
<dbReference type="GO" id="GO:0020037">
    <property type="term" value="F:heme binding"/>
    <property type="evidence" value="ECO:0007669"/>
    <property type="project" value="InterPro"/>
</dbReference>
<dbReference type="Pfam" id="PF00067">
    <property type="entry name" value="p450"/>
    <property type="match status" value="1"/>
</dbReference>
<dbReference type="GO" id="GO:0016705">
    <property type="term" value="F:oxidoreductase activity, acting on paired donors, with incorporation or reduction of molecular oxygen"/>
    <property type="evidence" value="ECO:0007669"/>
    <property type="project" value="InterPro"/>
</dbReference>
<dbReference type="CDD" id="cd11041">
    <property type="entry name" value="CYP503A1-like"/>
    <property type="match status" value="1"/>
</dbReference>
<dbReference type="Gene3D" id="1.10.630.10">
    <property type="entry name" value="Cytochrome P450"/>
    <property type="match status" value="1"/>
</dbReference>
<dbReference type="InterPro" id="IPR036396">
    <property type="entry name" value="Cyt_P450_sf"/>
</dbReference>